<protein>
    <recommendedName>
        <fullName evidence="1">DUF4439 domain-containing protein</fullName>
    </recommendedName>
</protein>
<sequence length="338" mass="33807">MTTPDAARSTRTDVAGVTSARLGAALLAALVALVLAGCGLRPETPPPVEPSPDAVEQVRGRTVADALEIADAATSAAAGADVDDELRALLEQVAQVADQHAEQLGGTYDSGLPRPEVTPTSARAAVLATPADVLGMLGEAADEALRDADALEDGALARLVGSVAVSRADLGARLADALEVDSPAPVPADEQTVPETVAPESAAPLARAHDEAGFAFEVVAAHLTGKQRAAAREAAQRARTLGAAWATAAGIADGPQDPRLAAYALPVGLDDDAVLDQLERTVLGGVADAYAAALAREPAGGRVAYLDGLLRAVTDARAAGAAAAAFPGLPEQAEAAAS</sequence>
<proteinExistence type="predicted"/>
<dbReference type="HOGENOM" id="CLU_719040_0_0_11"/>
<dbReference type="eggNOG" id="ENOG5033HJF">
    <property type="taxonomic scope" value="Bacteria"/>
</dbReference>
<keyword evidence="3" id="KW-1185">Reference proteome</keyword>
<dbReference type="InterPro" id="IPR029447">
    <property type="entry name" value="DUF4439"/>
</dbReference>
<dbReference type="Gene3D" id="1.20.1260.10">
    <property type="match status" value="1"/>
</dbReference>
<evidence type="ECO:0000313" key="2">
    <source>
        <dbReference type="EMBL" id="AEI12583.1"/>
    </source>
</evidence>
<feature type="domain" description="DUF4439" evidence="1">
    <location>
        <begin position="208"/>
        <end position="331"/>
    </location>
</feature>
<dbReference type="InterPro" id="IPR012347">
    <property type="entry name" value="Ferritin-like"/>
</dbReference>
<name>F7ZZU0_CELGA</name>
<dbReference type="KEGG" id="cga:Celgi_2083"/>
<evidence type="ECO:0000259" key="1">
    <source>
        <dbReference type="Pfam" id="PF14530"/>
    </source>
</evidence>
<dbReference type="Pfam" id="PF14530">
    <property type="entry name" value="DUF4439"/>
    <property type="match status" value="1"/>
</dbReference>
<reference evidence="3" key="1">
    <citation type="submission" date="2011-04" db="EMBL/GenBank/DDBJ databases">
        <title>Complete sequence of Cellvibrio gilvus ATCC 13127.</title>
        <authorList>
            <person name="Lucas S."/>
            <person name="Han J."/>
            <person name="Lapidus A."/>
            <person name="Cheng J.-F."/>
            <person name="Goodwin L."/>
            <person name="Pitluck S."/>
            <person name="Peters L."/>
            <person name="Munk A."/>
            <person name="Detter J.C."/>
            <person name="Han C."/>
            <person name="Tapia R."/>
            <person name="Land M."/>
            <person name="Hauser L."/>
            <person name="Kyrpides N."/>
            <person name="Ivanova N."/>
            <person name="Ovchinnikova G."/>
            <person name="Pagani I."/>
            <person name="Mead D."/>
            <person name="Brumm P."/>
            <person name="Woyke T."/>
        </authorList>
    </citation>
    <scope>NUCLEOTIDE SEQUENCE [LARGE SCALE GENOMIC DNA]</scope>
    <source>
        <strain evidence="3">ATCC 13127 / NRRL B-14078</strain>
    </source>
</reference>
<gene>
    <name evidence="2" type="ordered locus">Celgi_2083</name>
</gene>
<dbReference type="Proteomes" id="UP000000485">
    <property type="component" value="Chromosome"/>
</dbReference>
<evidence type="ECO:0000313" key="3">
    <source>
        <dbReference type="Proteomes" id="UP000000485"/>
    </source>
</evidence>
<dbReference type="AlphaFoldDB" id="F7ZZU0"/>
<dbReference type="EMBL" id="CP002665">
    <property type="protein sequence ID" value="AEI12583.1"/>
    <property type="molecule type" value="Genomic_DNA"/>
</dbReference>
<dbReference type="RefSeq" id="WP_013884101.1">
    <property type="nucleotide sequence ID" value="NC_015671.1"/>
</dbReference>
<dbReference type="STRING" id="593907.Celgi_2083"/>
<accession>F7ZZU0</accession>
<organism evidence="2 3">
    <name type="scientific">Cellulomonas gilvus (strain ATCC 13127 / NRRL B-14078)</name>
    <name type="common">Cellvibrio gilvus</name>
    <dbReference type="NCBI Taxonomy" id="593907"/>
    <lineage>
        <taxon>Bacteria</taxon>
        <taxon>Bacillati</taxon>
        <taxon>Actinomycetota</taxon>
        <taxon>Actinomycetes</taxon>
        <taxon>Micrococcales</taxon>
        <taxon>Cellulomonadaceae</taxon>
        <taxon>Cellulomonas</taxon>
    </lineage>
</organism>